<sequence>MHPVAGLLRYIPYNLILSRIITGRWGPAAGTLLLPPPNVNPVPANLGVFPTVSKVETFVPSQCPEFYTKGPLILSQCIFWKFHKTVSEASLVVNHQLYVDLGDDSSPHGDCFLLSDNFRHSYTREGCLIHLKGIAKTLGAEA</sequence>
<name>A0ACC2SFC3_9FUNG</name>
<protein>
    <submittedName>
        <fullName evidence="1">Uncharacterized protein</fullName>
    </submittedName>
</protein>
<dbReference type="Proteomes" id="UP001165960">
    <property type="component" value="Unassembled WGS sequence"/>
</dbReference>
<reference evidence="1" key="1">
    <citation type="submission" date="2022-04" db="EMBL/GenBank/DDBJ databases">
        <title>Genome of the entomopathogenic fungus Entomophthora muscae.</title>
        <authorList>
            <person name="Elya C."/>
            <person name="Lovett B.R."/>
            <person name="Lee E."/>
            <person name="Macias A.M."/>
            <person name="Hajek A.E."/>
            <person name="De Bivort B.L."/>
            <person name="Kasson M.T."/>
            <person name="De Fine Licht H.H."/>
            <person name="Stajich J.E."/>
        </authorList>
    </citation>
    <scope>NUCLEOTIDE SEQUENCE</scope>
    <source>
        <strain evidence="1">Berkeley</strain>
    </source>
</reference>
<organism evidence="1 2">
    <name type="scientific">Entomophthora muscae</name>
    <dbReference type="NCBI Taxonomy" id="34485"/>
    <lineage>
        <taxon>Eukaryota</taxon>
        <taxon>Fungi</taxon>
        <taxon>Fungi incertae sedis</taxon>
        <taxon>Zoopagomycota</taxon>
        <taxon>Entomophthoromycotina</taxon>
        <taxon>Entomophthoromycetes</taxon>
        <taxon>Entomophthorales</taxon>
        <taxon>Entomophthoraceae</taxon>
        <taxon>Entomophthora</taxon>
    </lineage>
</organism>
<gene>
    <name evidence="1" type="ORF">DSO57_1024986</name>
</gene>
<accession>A0ACC2SFC3</accession>
<evidence type="ECO:0000313" key="2">
    <source>
        <dbReference type="Proteomes" id="UP001165960"/>
    </source>
</evidence>
<dbReference type="EMBL" id="QTSX02005108">
    <property type="protein sequence ID" value="KAJ9061005.1"/>
    <property type="molecule type" value="Genomic_DNA"/>
</dbReference>
<evidence type="ECO:0000313" key="1">
    <source>
        <dbReference type="EMBL" id="KAJ9061005.1"/>
    </source>
</evidence>
<keyword evidence="2" id="KW-1185">Reference proteome</keyword>
<comment type="caution">
    <text evidence="1">The sequence shown here is derived from an EMBL/GenBank/DDBJ whole genome shotgun (WGS) entry which is preliminary data.</text>
</comment>
<proteinExistence type="predicted"/>